<comment type="caution">
    <text evidence="5">The sequence shown here is derived from an EMBL/GenBank/DDBJ whole genome shotgun (WGS) entry which is preliminary data.</text>
</comment>
<dbReference type="RefSeq" id="WP_088076578.1">
    <property type="nucleotide sequence ID" value="NZ_JAHQCR010000018.1"/>
</dbReference>
<proteinExistence type="inferred from homology"/>
<reference evidence="5 6" key="1">
    <citation type="submission" date="2021-06" db="EMBL/GenBank/DDBJ databases">
        <title>Bacillus sp. RD4P76, an endophyte from a halophyte.</title>
        <authorList>
            <person name="Sun J.-Q."/>
        </authorList>
    </citation>
    <scope>NUCLEOTIDE SEQUENCE [LARGE SCALE GENOMIC DNA]</scope>
    <source>
        <strain evidence="5 6">JCM 17098</strain>
    </source>
</reference>
<dbReference type="InterPro" id="IPR055170">
    <property type="entry name" value="GFO_IDH_MocA-like_dom"/>
</dbReference>
<keyword evidence="6" id="KW-1185">Reference proteome</keyword>
<feature type="domain" description="Gfo/Idh/MocA-like oxidoreductase N-terminal" evidence="3">
    <location>
        <begin position="2"/>
        <end position="117"/>
    </location>
</feature>
<evidence type="ECO:0000313" key="6">
    <source>
        <dbReference type="Proteomes" id="UP000790580"/>
    </source>
</evidence>
<accession>A0ABS6JPU0</accession>
<dbReference type="PANTHER" id="PTHR22604:SF105">
    <property type="entry name" value="TRANS-1,2-DIHYDROBENZENE-1,2-DIOL DEHYDROGENASE"/>
    <property type="match status" value="1"/>
</dbReference>
<protein>
    <submittedName>
        <fullName evidence="5">Gfo/Idh/MocA family oxidoreductase</fullName>
    </submittedName>
</protein>
<dbReference type="InterPro" id="IPR036291">
    <property type="entry name" value="NAD(P)-bd_dom_sf"/>
</dbReference>
<dbReference type="PANTHER" id="PTHR22604">
    <property type="entry name" value="OXIDOREDUCTASES"/>
    <property type="match status" value="1"/>
</dbReference>
<dbReference type="SUPFAM" id="SSF51735">
    <property type="entry name" value="NAD(P)-binding Rossmann-fold domains"/>
    <property type="match status" value="1"/>
</dbReference>
<dbReference type="Pfam" id="PF01408">
    <property type="entry name" value="GFO_IDH_MocA"/>
    <property type="match status" value="1"/>
</dbReference>
<comment type="similarity">
    <text evidence="1">Belongs to the Gfo/Idh/MocA family.</text>
</comment>
<evidence type="ECO:0000256" key="1">
    <source>
        <dbReference type="ARBA" id="ARBA00010928"/>
    </source>
</evidence>
<evidence type="ECO:0000259" key="4">
    <source>
        <dbReference type="Pfam" id="PF22725"/>
    </source>
</evidence>
<dbReference type="EMBL" id="JAHQCR010000018">
    <property type="protein sequence ID" value="MBU9720574.1"/>
    <property type="molecule type" value="Genomic_DNA"/>
</dbReference>
<dbReference type="Gene3D" id="3.30.360.10">
    <property type="entry name" value="Dihydrodipicolinate Reductase, domain 2"/>
    <property type="match status" value="1"/>
</dbReference>
<feature type="domain" description="GFO/IDH/MocA-like oxidoreductase" evidence="4">
    <location>
        <begin position="131"/>
        <end position="245"/>
    </location>
</feature>
<dbReference type="SUPFAM" id="SSF55347">
    <property type="entry name" value="Glyceraldehyde-3-phosphate dehydrogenase-like, C-terminal domain"/>
    <property type="match status" value="1"/>
</dbReference>
<keyword evidence="2" id="KW-0560">Oxidoreductase</keyword>
<name>A0ABS6JPU0_9BACI</name>
<evidence type="ECO:0000259" key="3">
    <source>
        <dbReference type="Pfam" id="PF01408"/>
    </source>
</evidence>
<gene>
    <name evidence="5" type="ORF">KS407_03835</name>
</gene>
<dbReference type="InterPro" id="IPR000683">
    <property type="entry name" value="Gfo/Idh/MocA-like_OxRdtase_N"/>
</dbReference>
<evidence type="ECO:0000313" key="5">
    <source>
        <dbReference type="EMBL" id="MBU9720574.1"/>
    </source>
</evidence>
<dbReference type="Proteomes" id="UP000790580">
    <property type="component" value="Unassembled WGS sequence"/>
</dbReference>
<dbReference type="Gene3D" id="3.40.50.720">
    <property type="entry name" value="NAD(P)-binding Rossmann-like Domain"/>
    <property type="match status" value="1"/>
</dbReference>
<organism evidence="5 6">
    <name type="scientific">Evansella alkalicola</name>
    <dbReference type="NCBI Taxonomy" id="745819"/>
    <lineage>
        <taxon>Bacteria</taxon>
        <taxon>Bacillati</taxon>
        <taxon>Bacillota</taxon>
        <taxon>Bacilli</taxon>
        <taxon>Bacillales</taxon>
        <taxon>Bacillaceae</taxon>
        <taxon>Evansella</taxon>
    </lineage>
</organism>
<evidence type="ECO:0000256" key="2">
    <source>
        <dbReference type="ARBA" id="ARBA00023002"/>
    </source>
</evidence>
<dbReference type="InterPro" id="IPR050984">
    <property type="entry name" value="Gfo/Idh/MocA_domain"/>
</dbReference>
<sequence length="318" mass="35278">MKWGLLGASGIARSALMPAFERAENTEVVAVASLSGKGQAFAEEFNIPKVYNDYEAMLQDQEIDAVYISLPNDLHKEWTIKAAEHGKHVLCEKPAATTYSDAKEMIDACEKHGVKFLEAFMYQFHPQHECVREIIQSGEIGEVNLMKASFSFYLDTTEENIRLDKEKGGGAIFDIGCYGLHSVFAVLESKPVEINRVADIHSELEVDLSDLISMKMENGVLAQVDCSFQQPFKQSYEVIGTKGRIKVLAAYRPDVVAEDGPGTIVIETDEGTREEVVTGDQYKLEVDALTEAVTAGRSLEKYSDLTLTYLKTIEAAMR</sequence>
<dbReference type="Pfam" id="PF22725">
    <property type="entry name" value="GFO_IDH_MocA_C3"/>
    <property type="match status" value="1"/>
</dbReference>